<organism evidence="2 3">
    <name type="scientific">Entomortierella chlamydospora</name>
    <dbReference type="NCBI Taxonomy" id="101097"/>
    <lineage>
        <taxon>Eukaryota</taxon>
        <taxon>Fungi</taxon>
        <taxon>Fungi incertae sedis</taxon>
        <taxon>Mucoromycota</taxon>
        <taxon>Mortierellomycotina</taxon>
        <taxon>Mortierellomycetes</taxon>
        <taxon>Mortierellales</taxon>
        <taxon>Mortierellaceae</taxon>
        <taxon>Entomortierella</taxon>
    </lineage>
</organism>
<feature type="compositionally biased region" description="Polar residues" evidence="1">
    <location>
        <begin position="55"/>
        <end position="75"/>
    </location>
</feature>
<comment type="caution">
    <text evidence="2">The sequence shown here is derived from an EMBL/GenBank/DDBJ whole genome shotgun (WGS) entry which is preliminary data.</text>
</comment>
<dbReference type="Proteomes" id="UP000703661">
    <property type="component" value="Unassembled WGS sequence"/>
</dbReference>
<proteinExistence type="predicted"/>
<feature type="region of interest" description="Disordered" evidence="1">
    <location>
        <begin position="31"/>
        <end position="82"/>
    </location>
</feature>
<evidence type="ECO:0000256" key="1">
    <source>
        <dbReference type="SAM" id="MobiDB-lite"/>
    </source>
</evidence>
<dbReference type="AlphaFoldDB" id="A0A9P6SWD1"/>
<dbReference type="EMBL" id="JAAAID010002056">
    <property type="protein sequence ID" value="KAG0008074.1"/>
    <property type="molecule type" value="Genomic_DNA"/>
</dbReference>
<accession>A0A9P6SWD1</accession>
<evidence type="ECO:0000313" key="3">
    <source>
        <dbReference type="Proteomes" id="UP000703661"/>
    </source>
</evidence>
<keyword evidence="3" id="KW-1185">Reference proteome</keyword>
<gene>
    <name evidence="2" type="ORF">BGZ80_003886</name>
</gene>
<reference evidence="2" key="1">
    <citation type="journal article" date="2020" name="Fungal Divers.">
        <title>Resolving the Mortierellaceae phylogeny through synthesis of multi-gene phylogenetics and phylogenomics.</title>
        <authorList>
            <person name="Vandepol N."/>
            <person name="Liber J."/>
            <person name="Desiro A."/>
            <person name="Na H."/>
            <person name="Kennedy M."/>
            <person name="Barry K."/>
            <person name="Grigoriev I.V."/>
            <person name="Miller A.N."/>
            <person name="O'Donnell K."/>
            <person name="Stajich J.E."/>
            <person name="Bonito G."/>
        </authorList>
    </citation>
    <scope>NUCLEOTIDE SEQUENCE</scope>
    <source>
        <strain evidence="2">NRRL 2769</strain>
    </source>
</reference>
<name>A0A9P6SWD1_9FUNG</name>
<sequence>MAAYNNRKLRPARNFSLSVGHQIFGFGTVTVTDSSQTDGAPANPAAEPQPDLPTNYESDQAYSDNQADSTYTQDDSTNDEPS</sequence>
<evidence type="ECO:0000313" key="2">
    <source>
        <dbReference type="EMBL" id="KAG0008074.1"/>
    </source>
</evidence>
<protein>
    <submittedName>
        <fullName evidence="2">Uncharacterized protein</fullName>
    </submittedName>
</protein>